<sequence>MTTPGVPATQLALSQTSADIMAISLSTRIPEFWTEQPRAWYIRIESILAPQKLGDEVKFDIVVSKLPKEVIIQLTDFLAKPPDTGKFLALKTKLLSTFEESKSRQIERLIGEMELGDQKPSQLLRRMRELARDKVPDDTLRVLWQGHLPTTLRAILTVTETKDLDNLAMIADNVAEATRVNHISEVVNQQTSNMERPSTSDTSLILAEIAKLSVRMTNMEQSRSRQNYFDRNRDRSGSRSSSRRRTPQTPTGYVTTITSSVRMLRNASNHVHGNQVRKTRRGTVAGGS</sequence>
<evidence type="ECO:0000313" key="4">
    <source>
        <dbReference type="RefSeq" id="XP_028044287.1"/>
    </source>
</evidence>
<dbReference type="Proteomes" id="UP000504629">
    <property type="component" value="Unplaced"/>
</dbReference>
<dbReference type="OrthoDB" id="10257314at2759"/>
<name>A0A6J2KTJ0_BOMMA</name>
<evidence type="ECO:0000259" key="2">
    <source>
        <dbReference type="Pfam" id="PF23055"/>
    </source>
</evidence>
<feature type="region of interest" description="Disordered" evidence="1">
    <location>
        <begin position="268"/>
        <end position="288"/>
    </location>
</feature>
<gene>
    <name evidence="4" type="primary">LOC114253558</name>
</gene>
<proteinExistence type="predicted"/>
<dbReference type="KEGG" id="bman:114253558"/>
<dbReference type="RefSeq" id="XP_028044287.1">
    <property type="nucleotide sequence ID" value="XM_028188486.1"/>
</dbReference>
<feature type="domain" description="DUF7041" evidence="2">
    <location>
        <begin position="29"/>
        <end position="110"/>
    </location>
</feature>
<feature type="region of interest" description="Disordered" evidence="1">
    <location>
        <begin position="218"/>
        <end position="255"/>
    </location>
</feature>
<dbReference type="PANTHER" id="PTHR33327:SF3">
    <property type="entry name" value="RNA-DIRECTED DNA POLYMERASE"/>
    <property type="match status" value="1"/>
</dbReference>
<dbReference type="Pfam" id="PF23055">
    <property type="entry name" value="DUF7041"/>
    <property type="match status" value="1"/>
</dbReference>
<evidence type="ECO:0000256" key="1">
    <source>
        <dbReference type="SAM" id="MobiDB-lite"/>
    </source>
</evidence>
<evidence type="ECO:0000313" key="3">
    <source>
        <dbReference type="Proteomes" id="UP000504629"/>
    </source>
</evidence>
<feature type="compositionally biased region" description="Basic and acidic residues" evidence="1">
    <location>
        <begin position="228"/>
        <end position="237"/>
    </location>
</feature>
<organism evidence="3 4">
    <name type="scientific">Bombyx mandarina</name>
    <name type="common">Wild silk moth</name>
    <name type="synonym">Wild silkworm</name>
    <dbReference type="NCBI Taxonomy" id="7092"/>
    <lineage>
        <taxon>Eukaryota</taxon>
        <taxon>Metazoa</taxon>
        <taxon>Ecdysozoa</taxon>
        <taxon>Arthropoda</taxon>
        <taxon>Hexapoda</taxon>
        <taxon>Insecta</taxon>
        <taxon>Pterygota</taxon>
        <taxon>Neoptera</taxon>
        <taxon>Endopterygota</taxon>
        <taxon>Lepidoptera</taxon>
        <taxon>Glossata</taxon>
        <taxon>Ditrysia</taxon>
        <taxon>Bombycoidea</taxon>
        <taxon>Bombycidae</taxon>
        <taxon>Bombycinae</taxon>
        <taxon>Bombyx</taxon>
    </lineage>
</organism>
<keyword evidence="3" id="KW-1185">Reference proteome</keyword>
<feature type="compositionally biased region" description="Polar residues" evidence="1">
    <location>
        <begin position="218"/>
        <end position="227"/>
    </location>
</feature>
<dbReference type="PANTHER" id="PTHR33327">
    <property type="entry name" value="ENDONUCLEASE"/>
    <property type="match status" value="1"/>
</dbReference>
<reference evidence="4" key="1">
    <citation type="submission" date="2025-08" db="UniProtKB">
        <authorList>
            <consortium name="RefSeq"/>
        </authorList>
    </citation>
    <scope>IDENTIFICATION</scope>
    <source>
        <tissue evidence="4">Silk gland</tissue>
    </source>
</reference>
<accession>A0A6J2KTJ0</accession>
<protein>
    <submittedName>
        <fullName evidence="4">Uncharacterized protein LOC114253558</fullName>
    </submittedName>
</protein>
<dbReference type="AlphaFoldDB" id="A0A6J2KTJ0"/>
<dbReference type="GeneID" id="114253558"/>
<dbReference type="InterPro" id="IPR055469">
    <property type="entry name" value="DUF7041"/>
</dbReference>